<evidence type="ECO:0000313" key="1">
    <source>
        <dbReference type="EMBL" id="EQD31663.1"/>
    </source>
</evidence>
<reference evidence="1" key="2">
    <citation type="journal article" date="2014" name="ISME J.">
        <title>Microbial stratification in low pH oxic and suboxic macroscopic growths along an acid mine drainage.</title>
        <authorList>
            <person name="Mendez-Garcia C."/>
            <person name="Mesa V."/>
            <person name="Sprenger R.R."/>
            <person name="Richter M."/>
            <person name="Diez M.S."/>
            <person name="Solano J."/>
            <person name="Bargiela R."/>
            <person name="Golyshina O.V."/>
            <person name="Manteca A."/>
            <person name="Ramos J.L."/>
            <person name="Gallego J.R."/>
            <person name="Llorente I."/>
            <person name="Martins Dos Santos V.A."/>
            <person name="Jensen O.N."/>
            <person name="Pelaez A.I."/>
            <person name="Sanchez J."/>
            <person name="Ferrer M."/>
        </authorList>
    </citation>
    <scope>NUCLEOTIDE SEQUENCE</scope>
</reference>
<dbReference type="EMBL" id="AUZY01012041">
    <property type="protein sequence ID" value="EQD31663.1"/>
    <property type="molecule type" value="Genomic_DNA"/>
</dbReference>
<name>T0YEX9_9ZZZZ</name>
<protein>
    <submittedName>
        <fullName evidence="1">Uncharacterized protein</fullName>
    </submittedName>
</protein>
<organism evidence="1">
    <name type="scientific">mine drainage metagenome</name>
    <dbReference type="NCBI Taxonomy" id="410659"/>
    <lineage>
        <taxon>unclassified sequences</taxon>
        <taxon>metagenomes</taxon>
        <taxon>ecological metagenomes</taxon>
    </lineage>
</organism>
<gene>
    <name evidence="1" type="ORF">B1B_18016</name>
</gene>
<comment type="caution">
    <text evidence="1">The sequence shown here is derived from an EMBL/GenBank/DDBJ whole genome shotgun (WGS) entry which is preliminary data.</text>
</comment>
<dbReference type="AlphaFoldDB" id="T0YEX9"/>
<reference evidence="1" key="1">
    <citation type="submission" date="2013-08" db="EMBL/GenBank/DDBJ databases">
        <authorList>
            <person name="Mendez C."/>
            <person name="Richter M."/>
            <person name="Ferrer M."/>
            <person name="Sanchez J."/>
        </authorList>
    </citation>
    <scope>NUCLEOTIDE SEQUENCE</scope>
</reference>
<proteinExistence type="predicted"/>
<accession>T0YEX9</accession>
<sequence>MPTTIQVSEKLQKELARPEMFDEEPYEDVIWDLMEDSRELDGETKKEIDQARQEIKDGKYHTLEEVKKEFGILPIR</sequence>